<protein>
    <submittedName>
        <fullName evidence="1">Uncharacterized protein</fullName>
    </submittedName>
</protein>
<evidence type="ECO:0000313" key="1">
    <source>
        <dbReference type="EMBL" id="KKN47916.1"/>
    </source>
</evidence>
<dbReference type="AlphaFoldDB" id="A0A0F9TG32"/>
<name>A0A0F9TG32_9ZZZZ</name>
<reference evidence="1" key="1">
    <citation type="journal article" date="2015" name="Nature">
        <title>Complex archaea that bridge the gap between prokaryotes and eukaryotes.</title>
        <authorList>
            <person name="Spang A."/>
            <person name="Saw J.H."/>
            <person name="Jorgensen S.L."/>
            <person name="Zaremba-Niedzwiedzka K."/>
            <person name="Martijn J."/>
            <person name="Lind A.E."/>
            <person name="van Eijk R."/>
            <person name="Schleper C."/>
            <person name="Guy L."/>
            <person name="Ettema T.J."/>
        </authorList>
    </citation>
    <scope>NUCLEOTIDE SEQUENCE</scope>
</reference>
<gene>
    <name evidence="1" type="ORF">LCGC14_0658150</name>
</gene>
<dbReference type="EMBL" id="LAZR01001250">
    <property type="protein sequence ID" value="KKN47916.1"/>
    <property type="molecule type" value="Genomic_DNA"/>
</dbReference>
<proteinExistence type="predicted"/>
<accession>A0A0F9TG32</accession>
<organism evidence="1">
    <name type="scientific">marine sediment metagenome</name>
    <dbReference type="NCBI Taxonomy" id="412755"/>
    <lineage>
        <taxon>unclassified sequences</taxon>
        <taxon>metagenomes</taxon>
        <taxon>ecological metagenomes</taxon>
    </lineage>
</organism>
<sequence>MMRWPEIPELPVDFKPNARGALEAEILVDLGILGKWEIGKFQIDEPDPVAEKKEMADDVAEVQRAFERLLMRVAASAMFKRGEGCFSVISWYALALKEEHGAEKANEMIEKDIAELLNYRKDGVGFYEL</sequence>
<comment type="caution">
    <text evidence="1">The sequence shown here is derived from an EMBL/GenBank/DDBJ whole genome shotgun (WGS) entry which is preliminary data.</text>
</comment>